<gene>
    <name evidence="8" type="ORF">BJ963_000584</name>
</gene>
<dbReference type="InterPro" id="IPR014756">
    <property type="entry name" value="Ig_E-set"/>
</dbReference>
<dbReference type="GO" id="GO:0030313">
    <property type="term" value="C:cell envelope"/>
    <property type="evidence" value="ECO:0007669"/>
    <property type="project" value="UniProtKB-SubCell"/>
</dbReference>
<keyword evidence="4" id="KW-0186">Copper</keyword>
<sequence length="222" mass="21626">MTSAPRRRPRPTALSALTGVALAALLAVIPATAADAHDYLVQSTPSAGSTQSTPLESASLTFNDRVLDLAGDGSSSLVQVTDTANRHYETGCPAIADRTVTAPVALGAPGPYTLRWQIVSADGHTVSGTIPFTYQPPAGATAAPGSAGPPACAAGAAAASGRSTDAATSTPAPAASAASDSGSIGLVIGIGVGIVVLALIGVLVVVLTGRKHRGGPGADGTV</sequence>
<dbReference type="GO" id="GO:0006825">
    <property type="term" value="P:copper ion transport"/>
    <property type="evidence" value="ECO:0007669"/>
    <property type="project" value="InterPro"/>
</dbReference>
<dbReference type="PANTHER" id="PTHR34820">
    <property type="entry name" value="INNER MEMBRANE PROTEIN YEBZ"/>
    <property type="match status" value="1"/>
</dbReference>
<keyword evidence="5" id="KW-1133">Transmembrane helix</keyword>
<evidence type="ECO:0000256" key="6">
    <source>
        <dbReference type="SAM" id="SignalP"/>
    </source>
</evidence>
<keyword evidence="9" id="KW-1185">Reference proteome</keyword>
<evidence type="ECO:0000313" key="9">
    <source>
        <dbReference type="Proteomes" id="UP000589620"/>
    </source>
</evidence>
<dbReference type="Pfam" id="PF04234">
    <property type="entry name" value="CopC"/>
    <property type="match status" value="1"/>
</dbReference>
<evidence type="ECO:0000256" key="1">
    <source>
        <dbReference type="ARBA" id="ARBA00004196"/>
    </source>
</evidence>
<dbReference type="AlphaFoldDB" id="A0A852SWI8"/>
<dbReference type="EMBL" id="JACCBJ010000001">
    <property type="protein sequence ID" value="NYD73065.1"/>
    <property type="molecule type" value="Genomic_DNA"/>
</dbReference>
<comment type="caution">
    <text evidence="8">The sequence shown here is derived from an EMBL/GenBank/DDBJ whole genome shotgun (WGS) entry which is preliminary data.</text>
</comment>
<evidence type="ECO:0000313" key="8">
    <source>
        <dbReference type="EMBL" id="NYD73065.1"/>
    </source>
</evidence>
<accession>A0A852SWI8</accession>
<dbReference type="GO" id="GO:0005507">
    <property type="term" value="F:copper ion binding"/>
    <property type="evidence" value="ECO:0007669"/>
    <property type="project" value="InterPro"/>
</dbReference>
<feature type="chain" id="PRO_5032898827" description="CopC domain-containing protein" evidence="6">
    <location>
        <begin position="34"/>
        <end position="222"/>
    </location>
</feature>
<evidence type="ECO:0000256" key="4">
    <source>
        <dbReference type="ARBA" id="ARBA00023008"/>
    </source>
</evidence>
<dbReference type="GO" id="GO:0042597">
    <property type="term" value="C:periplasmic space"/>
    <property type="evidence" value="ECO:0007669"/>
    <property type="project" value="InterPro"/>
</dbReference>
<reference evidence="8 9" key="1">
    <citation type="submission" date="2020-07" db="EMBL/GenBank/DDBJ databases">
        <title>Sequencing the genomes of 1000 actinobacteria strains.</title>
        <authorList>
            <person name="Klenk H.-P."/>
        </authorList>
    </citation>
    <scope>NUCLEOTIDE SEQUENCE [LARGE SCALE GENOMIC DNA]</scope>
    <source>
        <strain evidence="8 9">DSM 23871</strain>
    </source>
</reference>
<dbReference type="GO" id="GO:0005886">
    <property type="term" value="C:plasma membrane"/>
    <property type="evidence" value="ECO:0007669"/>
    <property type="project" value="TreeGrafter"/>
</dbReference>
<dbReference type="RefSeq" id="WP_179454504.1">
    <property type="nucleotide sequence ID" value="NZ_BAAAPX010000001.1"/>
</dbReference>
<evidence type="ECO:0000256" key="5">
    <source>
        <dbReference type="SAM" id="Phobius"/>
    </source>
</evidence>
<dbReference type="PANTHER" id="PTHR34820:SF4">
    <property type="entry name" value="INNER MEMBRANE PROTEIN YEBZ"/>
    <property type="match status" value="1"/>
</dbReference>
<evidence type="ECO:0000259" key="7">
    <source>
        <dbReference type="Pfam" id="PF04234"/>
    </source>
</evidence>
<keyword evidence="5" id="KW-0472">Membrane</keyword>
<feature type="signal peptide" evidence="6">
    <location>
        <begin position="1"/>
        <end position="33"/>
    </location>
</feature>
<comment type="subcellular location">
    <subcellularLocation>
        <location evidence="1">Cell envelope</location>
    </subcellularLocation>
</comment>
<dbReference type="SUPFAM" id="SSF81296">
    <property type="entry name" value="E set domains"/>
    <property type="match status" value="1"/>
</dbReference>
<keyword evidence="3 6" id="KW-0732">Signal</keyword>
<dbReference type="GO" id="GO:0046688">
    <property type="term" value="P:response to copper ion"/>
    <property type="evidence" value="ECO:0007669"/>
    <property type="project" value="InterPro"/>
</dbReference>
<dbReference type="InterPro" id="IPR007348">
    <property type="entry name" value="CopC_dom"/>
</dbReference>
<dbReference type="InterPro" id="IPR014755">
    <property type="entry name" value="Cu-Rt/internalin_Ig-like"/>
</dbReference>
<feature type="transmembrane region" description="Helical" evidence="5">
    <location>
        <begin position="184"/>
        <end position="207"/>
    </location>
</feature>
<evidence type="ECO:0000256" key="3">
    <source>
        <dbReference type="ARBA" id="ARBA00022729"/>
    </source>
</evidence>
<keyword evidence="2" id="KW-0479">Metal-binding</keyword>
<protein>
    <recommendedName>
        <fullName evidence="7">CopC domain-containing protein</fullName>
    </recommendedName>
</protein>
<keyword evidence="5" id="KW-0812">Transmembrane</keyword>
<name>A0A852SWI8_9MICO</name>
<feature type="domain" description="CopC" evidence="7">
    <location>
        <begin position="37"/>
        <end position="133"/>
    </location>
</feature>
<proteinExistence type="predicted"/>
<evidence type="ECO:0000256" key="2">
    <source>
        <dbReference type="ARBA" id="ARBA00022723"/>
    </source>
</evidence>
<dbReference type="Gene3D" id="2.60.40.1220">
    <property type="match status" value="1"/>
</dbReference>
<dbReference type="InterPro" id="IPR032694">
    <property type="entry name" value="CopC/D"/>
</dbReference>
<dbReference type="Proteomes" id="UP000589620">
    <property type="component" value="Unassembled WGS sequence"/>
</dbReference>
<organism evidence="8 9">
    <name type="scientific">Leifsonia soli</name>
    <dbReference type="NCBI Taxonomy" id="582665"/>
    <lineage>
        <taxon>Bacteria</taxon>
        <taxon>Bacillati</taxon>
        <taxon>Actinomycetota</taxon>
        <taxon>Actinomycetes</taxon>
        <taxon>Micrococcales</taxon>
        <taxon>Microbacteriaceae</taxon>
        <taxon>Leifsonia</taxon>
    </lineage>
</organism>